<evidence type="ECO:0000256" key="1">
    <source>
        <dbReference type="ARBA" id="ARBA00022723"/>
    </source>
</evidence>
<evidence type="ECO:0000256" key="5">
    <source>
        <dbReference type="SAM" id="MobiDB-lite"/>
    </source>
</evidence>
<evidence type="ECO:0000259" key="6">
    <source>
        <dbReference type="PROSITE" id="PS50199"/>
    </source>
</evidence>
<dbReference type="SMART" id="SM00547">
    <property type="entry name" value="ZnF_RBZ"/>
    <property type="match status" value="2"/>
</dbReference>
<dbReference type="PROSITE" id="PS01358">
    <property type="entry name" value="ZF_RANBP2_1"/>
    <property type="match status" value="2"/>
</dbReference>
<feature type="region of interest" description="Disordered" evidence="5">
    <location>
        <begin position="196"/>
        <end position="243"/>
    </location>
</feature>
<dbReference type="PROSITE" id="PS50199">
    <property type="entry name" value="ZF_RANBP2_2"/>
    <property type="match status" value="1"/>
</dbReference>
<protein>
    <recommendedName>
        <fullName evidence="6">RanBP2-type domain-containing protein</fullName>
    </recommendedName>
</protein>
<keyword evidence="3" id="KW-0862">Zinc</keyword>
<feature type="compositionally biased region" description="Gly residues" evidence="5">
    <location>
        <begin position="403"/>
        <end position="412"/>
    </location>
</feature>
<organism evidence="7 8">
    <name type="scientific">Discostella pseudostelligera</name>
    <dbReference type="NCBI Taxonomy" id="259834"/>
    <lineage>
        <taxon>Eukaryota</taxon>
        <taxon>Sar</taxon>
        <taxon>Stramenopiles</taxon>
        <taxon>Ochrophyta</taxon>
        <taxon>Bacillariophyta</taxon>
        <taxon>Coscinodiscophyceae</taxon>
        <taxon>Thalassiosirophycidae</taxon>
        <taxon>Stephanodiscales</taxon>
        <taxon>Stephanodiscaceae</taxon>
        <taxon>Discostella</taxon>
    </lineage>
</organism>
<dbReference type="GO" id="GO:0008270">
    <property type="term" value="F:zinc ion binding"/>
    <property type="evidence" value="ECO:0007669"/>
    <property type="project" value="UniProtKB-KW"/>
</dbReference>
<feature type="compositionally biased region" description="Basic residues" evidence="5">
    <location>
        <begin position="105"/>
        <end position="118"/>
    </location>
</feature>
<feature type="domain" description="RanBP2-type" evidence="6">
    <location>
        <begin position="754"/>
        <end position="783"/>
    </location>
</feature>
<feature type="region of interest" description="Disordered" evidence="5">
    <location>
        <begin position="728"/>
        <end position="752"/>
    </location>
</feature>
<feature type="compositionally biased region" description="Low complexity" evidence="5">
    <location>
        <begin position="225"/>
        <end position="243"/>
    </location>
</feature>
<dbReference type="EMBL" id="JALLBG020000055">
    <property type="protein sequence ID" value="KAL3769426.1"/>
    <property type="molecule type" value="Genomic_DNA"/>
</dbReference>
<feature type="compositionally biased region" description="Low complexity" evidence="5">
    <location>
        <begin position="731"/>
        <end position="745"/>
    </location>
</feature>
<dbReference type="AlphaFoldDB" id="A0ABD3MZX3"/>
<feature type="compositionally biased region" description="Low complexity" evidence="5">
    <location>
        <begin position="393"/>
        <end position="402"/>
    </location>
</feature>
<comment type="caution">
    <text evidence="7">The sequence shown here is derived from an EMBL/GenBank/DDBJ whole genome shotgun (WGS) entry which is preliminary data.</text>
</comment>
<feature type="region of interest" description="Disordered" evidence="5">
    <location>
        <begin position="1"/>
        <end position="182"/>
    </location>
</feature>
<gene>
    <name evidence="7" type="ORF">ACHAWU_008835</name>
</gene>
<feature type="compositionally biased region" description="Polar residues" evidence="5">
    <location>
        <begin position="196"/>
        <end position="208"/>
    </location>
</feature>
<keyword evidence="2 4" id="KW-0863">Zinc-finger</keyword>
<feature type="compositionally biased region" description="Low complexity" evidence="5">
    <location>
        <begin position="1"/>
        <end position="16"/>
    </location>
</feature>
<keyword evidence="1" id="KW-0479">Metal-binding</keyword>
<evidence type="ECO:0000313" key="8">
    <source>
        <dbReference type="Proteomes" id="UP001530293"/>
    </source>
</evidence>
<keyword evidence="8" id="KW-1185">Reference proteome</keyword>
<feature type="region of interest" description="Disordered" evidence="5">
    <location>
        <begin position="367"/>
        <end position="433"/>
    </location>
</feature>
<sequence>MADDTAAAATAAASSSGEGKGGHSQRRGKRDRAERDGVGASGGGSGGKMNGDIGSSSDTPAPASVPGDSSGVVALAVAASTDSGNNGDKNANDKESGEGVGVGGKGKKSKATGGKKAKRENSQDVNMEEIAVGDDRKEGMTSINNSISNSDDVGELGSSGDQDHGQQQQQQQQQNPPEASAASKDIDIEANTKEIINSNGTTTKAQESNPPPSSLDEKISSTETPNKSSASPPNNKSNNSNTPKGSKYCIHESCTRYRQSGCFGYCLTHRQKADPNLHAIKRNIAEHTSEIKKRTLNRSNLCKWPSCTKYIQSNCNGYCLTHVKYANYEEGDVYDVTKVRIRICTRLQNGFCRAILPPEVRSRWGFEVGGDSSGKANGGEASSMKDTAGDGMNGTVGKMVVVVGGGGSSSGGDKGDGENNLSGGGVGSSNQLQDDSMLDLLPEAAPNGAPKCRAVDCPENSIDVSHGFCRKHYNRYEGKEPKTPSKDANEMVESENNIVLGLTAEGGYRSPRTYVPPEHLAQLSIEPILNDRGRTLCKIVGCGKMDQSNNDGFCRMHFHMFAVREKSDDDWTCGCGILMAGTQKRCGTCNKWRGGRREPYSETTSEDAEDDGEPWTCECGNEVASKKSRCGSCHHWRGGRRQGGWTLGSGKEYDSDDGIDRTQDWTCCGVTISANQSRCGKCNGWRGGKRVGGSTPPNLPPWVCIKCQVSNPGNKKRCGGCLTWKSNAPTSKPSKGSRKSSSNRSSTDEVDPNVGGHWKCMGCNFDNFAAELSCFICQSMRSNHQWHKKQQIINSNPTKSNPPIQSTGATIATHSAPTLAAAFANPTAGVVPPGQLLCTSLPETHRGSIAPFLTDAIADSMSNQGVSAPDPIIHVANDRHIFVADAFSNPPDTLNYYGTHNENLIYPFIRIHYDFNRAYYYNHDYTYLNAGVGSIRGGGGDGGTDSRSNRREDE</sequence>
<proteinExistence type="predicted"/>
<accession>A0ABD3MZX3</accession>
<evidence type="ECO:0000256" key="2">
    <source>
        <dbReference type="ARBA" id="ARBA00022771"/>
    </source>
</evidence>
<evidence type="ECO:0000256" key="4">
    <source>
        <dbReference type="PROSITE-ProRule" id="PRU00322"/>
    </source>
</evidence>
<dbReference type="InterPro" id="IPR001876">
    <property type="entry name" value="Znf_RanBP2"/>
</dbReference>
<feature type="compositionally biased region" description="Low complexity" evidence="5">
    <location>
        <begin position="69"/>
        <end position="80"/>
    </location>
</feature>
<reference evidence="7 8" key="1">
    <citation type="submission" date="2024-10" db="EMBL/GenBank/DDBJ databases">
        <title>Updated reference genomes for cyclostephanoid diatoms.</title>
        <authorList>
            <person name="Roberts W.R."/>
            <person name="Alverson A.J."/>
        </authorList>
    </citation>
    <scope>NUCLEOTIDE SEQUENCE [LARGE SCALE GENOMIC DNA]</scope>
    <source>
        <strain evidence="7 8">AJA232-27</strain>
    </source>
</reference>
<evidence type="ECO:0000313" key="7">
    <source>
        <dbReference type="EMBL" id="KAL3769426.1"/>
    </source>
</evidence>
<dbReference type="Proteomes" id="UP001530293">
    <property type="component" value="Unassembled WGS sequence"/>
</dbReference>
<evidence type="ECO:0000256" key="3">
    <source>
        <dbReference type="ARBA" id="ARBA00022833"/>
    </source>
</evidence>
<name>A0ABD3MZX3_9STRA</name>
<feature type="compositionally biased region" description="Gly residues" evidence="5">
    <location>
        <begin position="39"/>
        <end position="49"/>
    </location>
</feature>